<protein>
    <submittedName>
        <fullName evidence="1">Uncharacterized protein</fullName>
    </submittedName>
</protein>
<dbReference type="PATRIC" id="fig|84022.5.peg.621"/>
<name>A0A0D8I936_9CLOT</name>
<dbReference type="Proteomes" id="UP000035704">
    <property type="component" value="Chromosome"/>
</dbReference>
<organism evidence="1 2">
    <name type="scientific">Clostridium aceticum</name>
    <dbReference type="NCBI Taxonomy" id="84022"/>
    <lineage>
        <taxon>Bacteria</taxon>
        <taxon>Bacillati</taxon>
        <taxon>Bacillota</taxon>
        <taxon>Clostridia</taxon>
        <taxon>Eubacteriales</taxon>
        <taxon>Clostridiaceae</taxon>
        <taxon>Clostridium</taxon>
    </lineage>
</organism>
<dbReference type="AlphaFoldDB" id="A0A0D8I936"/>
<dbReference type="OrthoDB" id="9764467at2"/>
<gene>
    <name evidence="1" type="ORF">CACET_c26860</name>
</gene>
<accession>A0A0D8I936</accession>
<evidence type="ECO:0000313" key="2">
    <source>
        <dbReference type="Proteomes" id="UP000035704"/>
    </source>
</evidence>
<dbReference type="Gene3D" id="3.40.50.300">
    <property type="entry name" value="P-loop containing nucleotide triphosphate hydrolases"/>
    <property type="match status" value="1"/>
</dbReference>
<evidence type="ECO:0000313" key="1">
    <source>
        <dbReference type="EMBL" id="AKL96131.1"/>
    </source>
</evidence>
<reference evidence="1 2" key="1">
    <citation type="submission" date="2014-10" db="EMBL/GenBank/DDBJ databases">
        <title>Genome sequence of Clostridium aceticum DSM 1496.</title>
        <authorList>
            <person name="Poehlein A."/>
            <person name="Schiel-Bengelsdorf B."/>
            <person name="Gottschalk G."/>
            <person name="Duerre P."/>
            <person name="Daniel R."/>
        </authorList>
    </citation>
    <scope>NUCLEOTIDE SEQUENCE [LARGE SCALE GENOMIC DNA]</scope>
    <source>
        <strain evidence="1 2">DSM 1496</strain>
    </source>
</reference>
<keyword evidence="2" id="KW-1185">Reference proteome</keyword>
<dbReference type="EMBL" id="CP009687">
    <property type="protein sequence ID" value="AKL96131.1"/>
    <property type="molecule type" value="Genomic_DNA"/>
</dbReference>
<proteinExistence type="predicted"/>
<sequence length="574" mass="67834">MGTKLIINKLVAYAESNNKYFHSEFDNGVNVIYGKNTSGKSTVFQLILYTFGINDNNDYLKEIIDEEVIIRVDCQLLKNNNTEQVIFIREDETLYIKRGKFPTIKFNGIKANNSAEHIKLKEYMHELFDFSLRLENKDGYNVAPIEAMFLPYYIPQSVGWVYLRKAFSGFEFYKNFKNDYLDYYLGIESFVDREKKQKLELQLKSKEDEMKFFINLEQNNEEFLVTKLVDEQFTELSKEYIGSHSENQQILIEKEEKFISKCNELSYYLERKSLLRMISKNHKKQNPISGKCPSCNQELPFSIGESYKYLQEQNDTKKEVEHCKHKIKSLQSEINSLRKEIDKRKNRKMKEYEILKKYKKYNVSFDNWLRDKVNIQLIDNIKHKLGELTSEKEKISNDLKAFKTEEDVESSRLVKSKEFAKIFQSYLDELGVKPLKEDRYKSLYQISAFPSQGVELHKTVLAYNFAFNKVIEKTDPIHRFPFMLDAIFKEDIDPANKNKIIEFIGTNKPDDTQVILSIAETKEYENNIYRFNNDYFNGEAKLICIGELIKERAFLSNYDGSIDDYLEETFEIIN</sequence>
<dbReference type="SUPFAM" id="SSF52540">
    <property type="entry name" value="P-loop containing nucleoside triphosphate hydrolases"/>
    <property type="match status" value="1"/>
</dbReference>
<dbReference type="KEGG" id="cace:CACET_c26860"/>
<dbReference type="InterPro" id="IPR027417">
    <property type="entry name" value="P-loop_NTPase"/>
</dbReference>
<dbReference type="RefSeq" id="WP_044825170.1">
    <property type="nucleotide sequence ID" value="NZ_CP009687.1"/>
</dbReference>
<dbReference type="STRING" id="84022.CACET_c26860"/>